<proteinExistence type="predicted"/>
<accession>A0AAD0HVW0</accession>
<reference evidence="1 2" key="1">
    <citation type="submission" date="2018-03" db="EMBL/GenBank/DDBJ databases">
        <title>Complete Fusobacterium genomes using hybrid Minion sequencing.</title>
        <authorList>
            <person name="Slade D.J."/>
            <person name="Lahmers K."/>
        </authorList>
    </citation>
    <scope>NUCLEOTIDE SEQUENCE [LARGE SCALE GENOMIC DNA]</scope>
    <source>
        <strain evidence="1 2">2_1_31</strain>
    </source>
</reference>
<dbReference type="KEGG" id="fpei:C4N17_10595"/>
<dbReference type="RefSeq" id="WP_008793878.1">
    <property type="nucleotide sequence ID" value="NZ_CP028108.1"/>
</dbReference>
<evidence type="ECO:0000313" key="1">
    <source>
        <dbReference type="EMBL" id="AVQ26050.1"/>
    </source>
</evidence>
<name>A0AAD0HVW0_9FUSO</name>
<protein>
    <submittedName>
        <fullName evidence="1">Uncharacterized protein</fullName>
    </submittedName>
</protein>
<dbReference type="Proteomes" id="UP000241472">
    <property type="component" value="Chromosome"/>
</dbReference>
<dbReference type="AlphaFoldDB" id="A0AAD0HVW0"/>
<dbReference type="EMBL" id="CP028108">
    <property type="protein sequence ID" value="AVQ26050.1"/>
    <property type="molecule type" value="Genomic_DNA"/>
</dbReference>
<organism evidence="1 2">
    <name type="scientific">Fusobacterium periodonticum</name>
    <dbReference type="NCBI Taxonomy" id="860"/>
    <lineage>
        <taxon>Bacteria</taxon>
        <taxon>Fusobacteriati</taxon>
        <taxon>Fusobacteriota</taxon>
        <taxon>Fusobacteriia</taxon>
        <taxon>Fusobacteriales</taxon>
        <taxon>Fusobacteriaceae</taxon>
        <taxon>Fusobacterium</taxon>
    </lineage>
</organism>
<evidence type="ECO:0000313" key="2">
    <source>
        <dbReference type="Proteomes" id="UP000241472"/>
    </source>
</evidence>
<gene>
    <name evidence="1" type="ORF">C4N17_10595</name>
</gene>
<sequence>MKKIKNIFGIFKHKASRPIVFKELFGINQLSACDRDGSWDSYDFVGTIDEVNDYEKRWCTQGSNGFGFLGIEAVKGFKGQFSYCGK</sequence>